<dbReference type="AlphaFoldDB" id="A0A9D1WQX7"/>
<dbReference type="CDD" id="cd13676">
    <property type="entry name" value="PBP2_TRAP_DctP2_like"/>
    <property type="match status" value="1"/>
</dbReference>
<dbReference type="PANTHER" id="PTHR33376">
    <property type="match status" value="1"/>
</dbReference>
<keyword evidence="3" id="KW-0813">Transport</keyword>
<reference evidence="6" key="1">
    <citation type="journal article" date="2021" name="PeerJ">
        <title>Extensive microbial diversity within the chicken gut microbiome revealed by metagenomics and culture.</title>
        <authorList>
            <person name="Gilroy R."/>
            <person name="Ravi A."/>
            <person name="Getino M."/>
            <person name="Pursley I."/>
            <person name="Horton D.L."/>
            <person name="Alikhan N.F."/>
            <person name="Baker D."/>
            <person name="Gharbi K."/>
            <person name="Hall N."/>
            <person name="Watson M."/>
            <person name="Adriaenssens E.M."/>
            <person name="Foster-Nyarko E."/>
            <person name="Jarju S."/>
            <person name="Secka A."/>
            <person name="Antonio M."/>
            <person name="Oren A."/>
            <person name="Chaudhuri R.R."/>
            <person name="La Ragione R."/>
            <person name="Hildebrand F."/>
            <person name="Pallen M.J."/>
        </authorList>
    </citation>
    <scope>NUCLEOTIDE SEQUENCE</scope>
    <source>
        <strain evidence="6">1193</strain>
    </source>
</reference>
<name>A0A9D1WQX7_9GAMM</name>
<comment type="subcellular location">
    <subcellularLocation>
        <location evidence="1">Cell envelope</location>
    </subcellularLocation>
</comment>
<feature type="chain" id="PRO_5038648692" evidence="5">
    <location>
        <begin position="34"/>
        <end position="335"/>
    </location>
</feature>
<protein>
    <submittedName>
        <fullName evidence="6">DctP family TRAP transporter solute-binding subunit</fullName>
    </submittedName>
</protein>
<keyword evidence="4 5" id="KW-0732">Signal</keyword>
<gene>
    <name evidence="6" type="ORF">H9854_10085</name>
</gene>
<dbReference type="Proteomes" id="UP000824248">
    <property type="component" value="Unassembled WGS sequence"/>
</dbReference>
<dbReference type="GO" id="GO:0055085">
    <property type="term" value="P:transmembrane transport"/>
    <property type="evidence" value="ECO:0007669"/>
    <property type="project" value="InterPro"/>
</dbReference>
<proteinExistence type="inferred from homology"/>
<comment type="caution">
    <text evidence="6">The sequence shown here is derived from an EMBL/GenBank/DDBJ whole genome shotgun (WGS) entry which is preliminary data.</text>
</comment>
<accession>A0A9D1WQX7</accession>
<dbReference type="PIRSF" id="PIRSF006470">
    <property type="entry name" value="DctB"/>
    <property type="match status" value="1"/>
</dbReference>
<dbReference type="PANTHER" id="PTHR33376:SF4">
    <property type="entry name" value="SIALIC ACID-BINDING PERIPLASMIC PROTEIN SIAP"/>
    <property type="match status" value="1"/>
</dbReference>
<evidence type="ECO:0000313" key="7">
    <source>
        <dbReference type="Proteomes" id="UP000824248"/>
    </source>
</evidence>
<evidence type="ECO:0000256" key="1">
    <source>
        <dbReference type="ARBA" id="ARBA00004196"/>
    </source>
</evidence>
<dbReference type="Gene3D" id="3.40.190.170">
    <property type="entry name" value="Bacterial extracellular solute-binding protein, family 7"/>
    <property type="match status" value="1"/>
</dbReference>
<feature type="signal peptide" evidence="5">
    <location>
        <begin position="1"/>
        <end position="33"/>
    </location>
</feature>
<dbReference type="InterPro" id="IPR004682">
    <property type="entry name" value="TRAP_DctP"/>
</dbReference>
<dbReference type="NCBIfam" id="TIGR00787">
    <property type="entry name" value="dctP"/>
    <property type="match status" value="1"/>
</dbReference>
<evidence type="ECO:0000256" key="5">
    <source>
        <dbReference type="SAM" id="SignalP"/>
    </source>
</evidence>
<dbReference type="EMBL" id="DXFC01000299">
    <property type="protein sequence ID" value="HIX62567.1"/>
    <property type="molecule type" value="Genomic_DNA"/>
</dbReference>
<dbReference type="InterPro" id="IPR038404">
    <property type="entry name" value="TRAP_DctP_sf"/>
</dbReference>
<evidence type="ECO:0000313" key="6">
    <source>
        <dbReference type="EMBL" id="HIX62567.1"/>
    </source>
</evidence>
<comment type="similarity">
    <text evidence="2">Belongs to the bacterial solute-binding protein 7 family.</text>
</comment>
<sequence length="335" mass="37360">MTMIKKPLHYFVNRTAVFLTASMFIAGIGTAHAQTTLKVGHVFAADHPWQIALNGMAQDVSEATNGEVVIEVYPAAQLGGDREMAEGLGLGTIEMGLFGTGALQVLDKRLIVEELPYAWPTREHAYRALDGKLGEALADVLKEKNINTLSWWESGYRHITNSVRPIETPEDLQGIKLRVPEAELRVDTFRQLGALPTPMAFSEVFTALQQGAVDGQENPLATIYASKFYEVQDHLALSGHIWGSAVLTISDRAWNRLSEEQQRLLQEAAEKWKIEERRMIVESDEQLLAELEAAGVQITRPDAAAFQEAVAPIWDQYEAEFGRELVDLVREYSQQ</sequence>
<dbReference type="InterPro" id="IPR018389">
    <property type="entry name" value="DctP_fam"/>
</dbReference>
<dbReference type="NCBIfam" id="NF037995">
    <property type="entry name" value="TRAP_S1"/>
    <property type="match status" value="1"/>
</dbReference>
<evidence type="ECO:0000256" key="2">
    <source>
        <dbReference type="ARBA" id="ARBA00009023"/>
    </source>
</evidence>
<dbReference type="Pfam" id="PF03480">
    <property type="entry name" value="DctP"/>
    <property type="match status" value="1"/>
</dbReference>
<evidence type="ECO:0000256" key="4">
    <source>
        <dbReference type="ARBA" id="ARBA00022729"/>
    </source>
</evidence>
<organism evidence="6 7">
    <name type="scientific">Candidatus Halomonas stercoripullorum</name>
    <dbReference type="NCBI Taxonomy" id="2838617"/>
    <lineage>
        <taxon>Bacteria</taxon>
        <taxon>Pseudomonadati</taxon>
        <taxon>Pseudomonadota</taxon>
        <taxon>Gammaproteobacteria</taxon>
        <taxon>Oceanospirillales</taxon>
        <taxon>Halomonadaceae</taxon>
        <taxon>Halomonas</taxon>
    </lineage>
</organism>
<dbReference type="GO" id="GO:0030288">
    <property type="term" value="C:outer membrane-bounded periplasmic space"/>
    <property type="evidence" value="ECO:0007669"/>
    <property type="project" value="InterPro"/>
</dbReference>
<evidence type="ECO:0000256" key="3">
    <source>
        <dbReference type="ARBA" id="ARBA00022448"/>
    </source>
</evidence>
<reference evidence="6" key="2">
    <citation type="submission" date="2021-04" db="EMBL/GenBank/DDBJ databases">
        <authorList>
            <person name="Gilroy R."/>
        </authorList>
    </citation>
    <scope>NUCLEOTIDE SEQUENCE</scope>
    <source>
        <strain evidence="6">1193</strain>
    </source>
</reference>